<name>A0ACB9AEP0_CICIN</name>
<accession>A0ACB9AEP0</accession>
<organism evidence="1 2">
    <name type="scientific">Cichorium intybus</name>
    <name type="common">Chicory</name>
    <dbReference type="NCBI Taxonomy" id="13427"/>
    <lineage>
        <taxon>Eukaryota</taxon>
        <taxon>Viridiplantae</taxon>
        <taxon>Streptophyta</taxon>
        <taxon>Embryophyta</taxon>
        <taxon>Tracheophyta</taxon>
        <taxon>Spermatophyta</taxon>
        <taxon>Magnoliopsida</taxon>
        <taxon>eudicotyledons</taxon>
        <taxon>Gunneridae</taxon>
        <taxon>Pentapetalae</taxon>
        <taxon>asterids</taxon>
        <taxon>campanulids</taxon>
        <taxon>Asterales</taxon>
        <taxon>Asteraceae</taxon>
        <taxon>Cichorioideae</taxon>
        <taxon>Cichorieae</taxon>
        <taxon>Cichoriinae</taxon>
        <taxon>Cichorium</taxon>
    </lineage>
</organism>
<evidence type="ECO:0000313" key="2">
    <source>
        <dbReference type="Proteomes" id="UP001055811"/>
    </source>
</evidence>
<protein>
    <submittedName>
        <fullName evidence="1">Uncharacterized protein</fullName>
    </submittedName>
</protein>
<comment type="caution">
    <text evidence="1">The sequence shown here is derived from an EMBL/GenBank/DDBJ whole genome shotgun (WGS) entry which is preliminary data.</text>
</comment>
<evidence type="ECO:0000313" key="1">
    <source>
        <dbReference type="EMBL" id="KAI3708602.1"/>
    </source>
</evidence>
<gene>
    <name evidence="1" type="ORF">L2E82_37886</name>
</gene>
<dbReference type="Proteomes" id="UP001055811">
    <property type="component" value="Linkage Group LG07"/>
</dbReference>
<proteinExistence type="predicted"/>
<dbReference type="EMBL" id="CM042015">
    <property type="protein sequence ID" value="KAI3708602.1"/>
    <property type="molecule type" value="Genomic_DNA"/>
</dbReference>
<reference evidence="1 2" key="2">
    <citation type="journal article" date="2022" name="Mol. Ecol. Resour.">
        <title>The genomes of chicory, endive, great burdock and yacon provide insights into Asteraceae paleo-polyploidization history and plant inulin production.</title>
        <authorList>
            <person name="Fan W."/>
            <person name="Wang S."/>
            <person name="Wang H."/>
            <person name="Wang A."/>
            <person name="Jiang F."/>
            <person name="Liu H."/>
            <person name="Zhao H."/>
            <person name="Xu D."/>
            <person name="Zhang Y."/>
        </authorList>
    </citation>
    <scope>NUCLEOTIDE SEQUENCE [LARGE SCALE GENOMIC DNA]</scope>
    <source>
        <strain evidence="2">cv. Punajuju</strain>
        <tissue evidence="1">Leaves</tissue>
    </source>
</reference>
<keyword evidence="2" id="KW-1185">Reference proteome</keyword>
<sequence length="452" mass="50964">MIFSSSSNICWIISKSACLILRKRQQNIQRLFIRSLFHQLSTPFPPSTTTMPHSLISTFRPPLHQIRICPRSQNNFSLSNFRQKPYSKDSISLIQSTGANRHLDLKIMSKKKPIEGVSDQMNAIASQNLDHAPARRRVRLAFTQVQEQLDHVLFKMAPTGIRTEEWFETNSKGQEIFCKSWLPKPGVRIKAAVCFVHGYGDTCTFFFEGIAKRIAAAGYGVYAIDHPGFGLSEGLHGYVPNFGDIVDNVIEQYTKIKGRPEVRGMPRFLLGQSMGGAVALKVHLKEQREWDGVVLVAPMCKIAEEMKPPEPLQKVLILLSRLMPKAKLVPQKDLAELAFRDPQKRKLADYNVIAYSDPTRLKTAVELLNATNELESQVEKVSSPLLILHGAADKVTDPNISKFLYEKAASKDKSLKLYDGSYHCILEGESDDRIFEVLDDIIAWLDSHCSVR</sequence>
<reference evidence="2" key="1">
    <citation type="journal article" date="2022" name="Mol. Ecol. Resour.">
        <title>The genomes of chicory, endive, great burdock and yacon provide insights into Asteraceae palaeo-polyploidization history and plant inulin production.</title>
        <authorList>
            <person name="Fan W."/>
            <person name="Wang S."/>
            <person name="Wang H."/>
            <person name="Wang A."/>
            <person name="Jiang F."/>
            <person name="Liu H."/>
            <person name="Zhao H."/>
            <person name="Xu D."/>
            <person name="Zhang Y."/>
        </authorList>
    </citation>
    <scope>NUCLEOTIDE SEQUENCE [LARGE SCALE GENOMIC DNA]</scope>
    <source>
        <strain evidence="2">cv. Punajuju</strain>
    </source>
</reference>